<dbReference type="Proteomes" id="UP000315116">
    <property type="component" value="Segment"/>
</dbReference>
<name>A0A1V0QGV0_CNPV</name>
<dbReference type="InterPro" id="IPR006732">
    <property type="entry name" value="Poxvirus_O1"/>
</dbReference>
<reference evidence="2 3" key="1">
    <citation type="journal article" date="2017" name="BMC Genomics">
        <title>Genomic characterization of two novel pathogenic avipoxviruses isolated from pacific shearwaters (Ardenna spp.).</title>
        <authorList>
            <person name="Sarker S."/>
            <person name="Das S."/>
            <person name="Lavers J.L."/>
            <person name="Hutton I."/>
            <person name="Helbig K."/>
            <person name="Imbery J."/>
            <person name="Upton C."/>
            <person name="Raidal S.R."/>
        </authorList>
    </citation>
    <scope>NUCLEOTIDE SEQUENCE [LARGE SCALE GENOMIC DNA]</scope>
    <source>
        <strain evidence="2 3">SWPV-1</strain>
    </source>
</reference>
<dbReference type="EMBL" id="KX857216">
    <property type="protein sequence ID" value="ARE67678.1"/>
    <property type="molecule type" value="Genomic_DNA"/>
</dbReference>
<protein>
    <submittedName>
        <fullName evidence="2">SWPV1-107</fullName>
    </submittedName>
</protein>
<feature type="transmembrane region" description="Helical" evidence="1">
    <location>
        <begin position="544"/>
        <end position="562"/>
    </location>
</feature>
<evidence type="ECO:0000256" key="1">
    <source>
        <dbReference type="SAM" id="Phobius"/>
    </source>
</evidence>
<accession>A0A1V0QGV0</accession>
<keyword evidence="1" id="KW-1133">Transmembrane helix</keyword>
<keyword evidence="1" id="KW-0812">Transmembrane</keyword>
<keyword evidence="1" id="KW-0472">Membrane</keyword>
<gene>
    <name evidence="2" type="primary">SWPV1-107</name>
</gene>
<sequence length="656" mass="77192">MKGLYPKNLRDSINKLVKANLNFDSISKKTAHLLINYNIFLKLPDKYYDYARNLDINNILAFDHKTVKLSDLKKLISQLPHIPESLTELITFHKKYLLLDRYVVFKLVKSTIINLSDIRTVLDNWVMTPVEIALLNSDMIIPGTHFTLEDIKTIFENTDINNILKLYKNIDTSIYNILLMEEQFSVPPVHSSISQLLDVDKIIILIKKYCNSDIITNVNGTVKSQNRFLQAMIDLVLSKLPDVLPYINKWIATQLSSDKLLSTFGIYFYVLFEWIEDVPLYMDKYYFNSMSKEEITFICKHIDIYRKKSELFVNTLRWHLYYCNNMPTQKIFDAGFTKKEKPKSYMIKESFKYLDNEANTNIILNDFKYNYAISKYILESEASDSIKLEALKKLSKQKMCMDNCTCMELGTLYSVIIRFPYYENCKQLPYNYDILTHKYDISDVGLGELTYKLCNAARRGVIDIRFLNTKCLWSPVMYLIEDTSKVNFSRFMDAVKVINPENIKYFNKNEYDNIKLEHINDINVYKLMEYDRIKLYGINYIKKVILVNTIFEYIITILIIRLKRSSYNYRRFIELLIYKCLSGFKIPISTYKDVYINEMNICIEIERLINCSIIPFTAHGLITKLLINIFTNLNGINKHSTRIRIRKGKIGIRGTK</sequence>
<evidence type="ECO:0000313" key="2">
    <source>
        <dbReference type="EMBL" id="ARE67678.1"/>
    </source>
</evidence>
<proteinExistence type="predicted"/>
<dbReference type="PIRSF" id="PIRSF015980">
    <property type="entry name" value="VAC_O1L"/>
    <property type="match status" value="1"/>
</dbReference>
<evidence type="ECO:0000313" key="3">
    <source>
        <dbReference type="Proteomes" id="UP000315116"/>
    </source>
</evidence>
<organism evidence="2 3">
    <name type="scientific">Shearwaterpox virus</name>
    <dbReference type="NCBI Taxonomy" id="1974596"/>
    <lineage>
        <taxon>Viruses</taxon>
        <taxon>Varidnaviria</taxon>
        <taxon>Bamfordvirae</taxon>
        <taxon>Nucleocytoviricota</taxon>
        <taxon>Pokkesviricetes</taxon>
        <taxon>Chitovirales</taxon>
        <taxon>Poxviridae</taxon>
        <taxon>Chordopoxvirinae</taxon>
        <taxon>Avipoxvirus</taxon>
        <taxon>Avipoxvirus canarypox</taxon>
        <taxon>Canarypox virus</taxon>
    </lineage>
</organism>